<evidence type="ECO:0008006" key="3">
    <source>
        <dbReference type="Google" id="ProtNLM"/>
    </source>
</evidence>
<gene>
    <name evidence="1" type="ORF">JYU34_006147</name>
</gene>
<keyword evidence="2" id="KW-1185">Reference proteome</keyword>
<dbReference type="Proteomes" id="UP000823941">
    <property type="component" value="Chromosome 8"/>
</dbReference>
<protein>
    <recommendedName>
        <fullName evidence="3">Secreted protein</fullName>
    </recommendedName>
</protein>
<reference evidence="1 2" key="1">
    <citation type="submission" date="2021-06" db="EMBL/GenBank/DDBJ databases">
        <title>A haploid diamondback moth (Plutella xylostella L.) genome assembly resolves 31 chromosomes and identifies a diamide resistance mutation.</title>
        <authorList>
            <person name="Ward C.M."/>
            <person name="Perry K.D."/>
            <person name="Baker G."/>
            <person name="Powis K."/>
            <person name="Heckel D.G."/>
            <person name="Baxter S.W."/>
        </authorList>
    </citation>
    <scope>NUCLEOTIDE SEQUENCE [LARGE SCALE GENOMIC DNA]</scope>
    <source>
        <strain evidence="1 2">LV</strain>
        <tissue evidence="1">Single pupa</tissue>
    </source>
</reference>
<accession>A0ABQ7QV59</accession>
<sequence>MVAVIVPVGAASGAAAAHVSVEPGECKHGGAEETVRRRRAVRAARSAALARRPRPRPAAAAAAALARARVDHTHTRSLGRISTARKQTPFVFARRRGAAAAASHFLNPFFKFVSSFFW</sequence>
<name>A0ABQ7QV59_PLUXY</name>
<comment type="caution">
    <text evidence="1">The sequence shown here is derived from an EMBL/GenBank/DDBJ whole genome shotgun (WGS) entry which is preliminary data.</text>
</comment>
<evidence type="ECO:0000313" key="2">
    <source>
        <dbReference type="Proteomes" id="UP000823941"/>
    </source>
</evidence>
<proteinExistence type="predicted"/>
<evidence type="ECO:0000313" key="1">
    <source>
        <dbReference type="EMBL" id="KAG7308886.1"/>
    </source>
</evidence>
<organism evidence="1 2">
    <name type="scientific">Plutella xylostella</name>
    <name type="common">Diamondback moth</name>
    <name type="synonym">Plutella maculipennis</name>
    <dbReference type="NCBI Taxonomy" id="51655"/>
    <lineage>
        <taxon>Eukaryota</taxon>
        <taxon>Metazoa</taxon>
        <taxon>Ecdysozoa</taxon>
        <taxon>Arthropoda</taxon>
        <taxon>Hexapoda</taxon>
        <taxon>Insecta</taxon>
        <taxon>Pterygota</taxon>
        <taxon>Neoptera</taxon>
        <taxon>Endopterygota</taxon>
        <taxon>Lepidoptera</taxon>
        <taxon>Glossata</taxon>
        <taxon>Ditrysia</taxon>
        <taxon>Yponomeutoidea</taxon>
        <taxon>Plutellidae</taxon>
        <taxon>Plutella</taxon>
    </lineage>
</organism>
<dbReference type="EMBL" id="JAHIBW010000008">
    <property type="protein sequence ID" value="KAG7308886.1"/>
    <property type="molecule type" value="Genomic_DNA"/>
</dbReference>